<evidence type="ECO:0000256" key="1">
    <source>
        <dbReference type="SAM" id="Phobius"/>
    </source>
</evidence>
<feature type="transmembrane region" description="Helical" evidence="1">
    <location>
        <begin position="245"/>
        <end position="262"/>
    </location>
</feature>
<feature type="transmembrane region" description="Helical" evidence="1">
    <location>
        <begin position="267"/>
        <end position="285"/>
    </location>
</feature>
<name>A0A1W1CNY9_9ZZZZ</name>
<accession>A0A1W1CNY9</accession>
<organism evidence="2">
    <name type="scientific">hydrothermal vent metagenome</name>
    <dbReference type="NCBI Taxonomy" id="652676"/>
    <lineage>
        <taxon>unclassified sequences</taxon>
        <taxon>metagenomes</taxon>
        <taxon>ecological metagenomes</taxon>
    </lineage>
</organism>
<proteinExistence type="predicted"/>
<keyword evidence="1" id="KW-1133">Transmembrane helix</keyword>
<sequence length="348" mass="40060">MIKLLFLTLILALPLFADKVLYLSYDKVPQRVIKGEIFSVTFKALSTVHDFDNIEYKFSNYYGLKILDETPLREQKGKFLYDTFHMLVTDSQAKLPDVNASIIASQEYNSTILKGSKLNVITLNPKKNFSNIIANSFELQEYKTTTYDNYHNIVIFVATAKNSNLEAMHFKNVYKQGLESLNGSYDNAKITYYVVINKRFEYFTFSYFNLLSNSYKRISVPIIVDDDSVTTQSDLKPRDQSHDTIKMYIALAVSLIGFILILIRQKYIYLVFILIPLGYTLYLSIPQKEVCIKKGSNIYLLPVSNGTIFETTTTEYHLPKEGSVTNFTKVKLKNDKIGWVKNEDTCSY</sequence>
<evidence type="ECO:0000313" key="2">
    <source>
        <dbReference type="EMBL" id="SFV67526.1"/>
    </source>
</evidence>
<dbReference type="AlphaFoldDB" id="A0A1W1CNY9"/>
<keyword evidence="1" id="KW-0812">Transmembrane</keyword>
<keyword evidence="1" id="KW-0472">Membrane</keyword>
<dbReference type="EMBL" id="FPHK01000105">
    <property type="protein sequence ID" value="SFV67526.1"/>
    <property type="molecule type" value="Genomic_DNA"/>
</dbReference>
<reference evidence="2" key="1">
    <citation type="submission" date="2016-10" db="EMBL/GenBank/DDBJ databases">
        <authorList>
            <person name="de Groot N.N."/>
        </authorList>
    </citation>
    <scope>NUCLEOTIDE SEQUENCE</scope>
</reference>
<protein>
    <recommendedName>
        <fullName evidence="3">Periplasmic protein</fullName>
    </recommendedName>
</protein>
<gene>
    <name evidence="2" type="ORF">MNB_SM-6-1054</name>
</gene>
<evidence type="ECO:0008006" key="3">
    <source>
        <dbReference type="Google" id="ProtNLM"/>
    </source>
</evidence>